<comment type="similarity">
    <text evidence="1 5">Belongs to the 5-formyltetrahydrofolate cyclo-ligase family.</text>
</comment>
<comment type="catalytic activity">
    <reaction evidence="5">
        <text>(6S)-5-formyl-5,6,7,8-tetrahydrofolate + ATP = (6R)-5,10-methenyltetrahydrofolate + ADP + phosphate</text>
        <dbReference type="Rhea" id="RHEA:10488"/>
        <dbReference type="ChEBI" id="CHEBI:30616"/>
        <dbReference type="ChEBI" id="CHEBI:43474"/>
        <dbReference type="ChEBI" id="CHEBI:57455"/>
        <dbReference type="ChEBI" id="CHEBI:57457"/>
        <dbReference type="ChEBI" id="CHEBI:456216"/>
        <dbReference type="EC" id="6.3.3.2"/>
    </reaction>
</comment>
<dbReference type="Proteomes" id="UP000019365">
    <property type="component" value="Unassembled WGS sequence"/>
</dbReference>
<dbReference type="OrthoDB" id="9801938at2"/>
<dbReference type="Gene3D" id="3.40.50.10420">
    <property type="entry name" value="NagB/RpiA/CoA transferase-like"/>
    <property type="match status" value="1"/>
</dbReference>
<dbReference type="Pfam" id="PF01812">
    <property type="entry name" value="5-FTHF_cyc-lig"/>
    <property type="match status" value="1"/>
</dbReference>
<feature type="binding site" evidence="4">
    <location>
        <begin position="7"/>
        <end position="11"/>
    </location>
    <ligand>
        <name>ATP</name>
        <dbReference type="ChEBI" id="CHEBI:30616"/>
    </ligand>
</feature>
<organism evidence="6 7">
    <name type="scientific">Ruminococcus flavefaciens 007c</name>
    <dbReference type="NCBI Taxonomy" id="1341157"/>
    <lineage>
        <taxon>Bacteria</taxon>
        <taxon>Bacillati</taxon>
        <taxon>Bacillota</taxon>
        <taxon>Clostridia</taxon>
        <taxon>Eubacteriales</taxon>
        <taxon>Oscillospiraceae</taxon>
        <taxon>Ruminococcus</taxon>
    </lineage>
</organism>
<dbReference type="GO" id="GO:0005524">
    <property type="term" value="F:ATP binding"/>
    <property type="evidence" value="ECO:0007669"/>
    <property type="project" value="UniProtKB-KW"/>
</dbReference>
<dbReference type="InterPro" id="IPR024185">
    <property type="entry name" value="FTHF_cligase-like_sf"/>
</dbReference>
<dbReference type="GO" id="GO:0030272">
    <property type="term" value="F:5-formyltetrahydrofolate cyclo-ligase activity"/>
    <property type="evidence" value="ECO:0007669"/>
    <property type="project" value="UniProtKB-EC"/>
</dbReference>
<dbReference type="AlphaFoldDB" id="W7UYT3"/>
<dbReference type="PANTHER" id="PTHR23407">
    <property type="entry name" value="ATPASE INHIBITOR/5-FORMYLTETRAHYDROFOLATE CYCLO-LIGASE"/>
    <property type="match status" value="1"/>
</dbReference>
<dbReference type="EMBL" id="ATAX01000023">
    <property type="protein sequence ID" value="EWM53835.1"/>
    <property type="molecule type" value="Genomic_DNA"/>
</dbReference>
<reference evidence="6 7" key="1">
    <citation type="journal article" date="2014" name="PLoS ONE">
        <title>Rumen cellulosomics: divergent fiber-degrading strategies revealed by comparative genome-wide analysis of six ruminococcal strains.</title>
        <authorList>
            <person name="Dassa B."/>
            <person name="Borovok I."/>
            <person name="Ruimy-Israeli V."/>
            <person name="Lamed R."/>
            <person name="Flint H.J."/>
            <person name="Duncan S.H."/>
            <person name="Henrissat B."/>
            <person name="Coutinho P."/>
            <person name="Morrison M."/>
            <person name="Mosoni P."/>
            <person name="Yeoman C.J."/>
            <person name="White B.A."/>
            <person name="Bayer E.A."/>
        </authorList>
    </citation>
    <scope>NUCLEOTIDE SEQUENCE [LARGE SCALE GENOMIC DNA]</scope>
    <source>
        <strain evidence="6 7">007c</strain>
    </source>
</reference>
<protein>
    <recommendedName>
        <fullName evidence="5">5-formyltetrahydrofolate cyclo-ligase</fullName>
        <ecNumber evidence="5">6.3.3.2</ecNumber>
    </recommendedName>
</protein>
<evidence type="ECO:0000313" key="6">
    <source>
        <dbReference type="EMBL" id="EWM53835.1"/>
    </source>
</evidence>
<dbReference type="PIRSF" id="PIRSF006806">
    <property type="entry name" value="FTHF_cligase"/>
    <property type="match status" value="1"/>
</dbReference>
<keyword evidence="5" id="KW-0460">Magnesium</keyword>
<dbReference type="GO" id="GO:0046872">
    <property type="term" value="F:metal ion binding"/>
    <property type="evidence" value="ECO:0007669"/>
    <property type="project" value="UniProtKB-KW"/>
</dbReference>
<sequence>MTDMDSKKELRKQYSHLRAEIRDKVSKDMDITERLLEEEKIAEADTVLLYASFGSEVDTYLLIDKLIEMGKKVALPKCGTERAMTFHLIGSVADLHEGMYRIPEPDSALPLPVITDKTICIIPGLAFTEEGGRLGYGGGYYDEFIMQNPDIFTIALSYEELITEQLPLMQHDLKVNMIVTEERTVLCNA</sequence>
<dbReference type="InterPro" id="IPR037171">
    <property type="entry name" value="NagB/RpiA_transferase-like"/>
</dbReference>
<evidence type="ECO:0000256" key="1">
    <source>
        <dbReference type="ARBA" id="ARBA00010638"/>
    </source>
</evidence>
<comment type="cofactor">
    <cofactor evidence="5">
        <name>Mg(2+)</name>
        <dbReference type="ChEBI" id="CHEBI:18420"/>
    </cofactor>
</comment>
<keyword evidence="7" id="KW-1185">Reference proteome</keyword>
<feature type="binding site" evidence="4">
    <location>
        <begin position="133"/>
        <end position="141"/>
    </location>
    <ligand>
        <name>ATP</name>
        <dbReference type="ChEBI" id="CHEBI:30616"/>
    </ligand>
</feature>
<evidence type="ECO:0000256" key="3">
    <source>
        <dbReference type="ARBA" id="ARBA00022840"/>
    </source>
</evidence>
<dbReference type="eggNOG" id="COG0212">
    <property type="taxonomic scope" value="Bacteria"/>
</dbReference>
<dbReference type="GO" id="GO:0035999">
    <property type="term" value="P:tetrahydrofolate interconversion"/>
    <property type="evidence" value="ECO:0007669"/>
    <property type="project" value="TreeGrafter"/>
</dbReference>
<name>W7UYT3_RUMFL</name>
<dbReference type="PANTHER" id="PTHR23407:SF1">
    <property type="entry name" value="5-FORMYLTETRAHYDROFOLATE CYCLO-LIGASE"/>
    <property type="match status" value="1"/>
</dbReference>
<gene>
    <name evidence="6" type="ORF">RF007C_08975</name>
</gene>
<keyword evidence="5" id="KW-0479">Metal-binding</keyword>
<keyword evidence="2 4" id="KW-0547">Nucleotide-binding</keyword>
<dbReference type="NCBIfam" id="TIGR02727">
    <property type="entry name" value="MTHFS_bact"/>
    <property type="match status" value="1"/>
</dbReference>
<dbReference type="SUPFAM" id="SSF100950">
    <property type="entry name" value="NagB/RpiA/CoA transferase-like"/>
    <property type="match status" value="1"/>
</dbReference>
<dbReference type="PATRIC" id="fig|1341157.4.peg.1477"/>
<proteinExistence type="inferred from homology"/>
<keyword evidence="3 4" id="KW-0067">ATP-binding</keyword>
<accession>W7UYT3</accession>
<dbReference type="GO" id="GO:0009396">
    <property type="term" value="P:folic acid-containing compound biosynthetic process"/>
    <property type="evidence" value="ECO:0007669"/>
    <property type="project" value="TreeGrafter"/>
</dbReference>
<evidence type="ECO:0000313" key="7">
    <source>
        <dbReference type="Proteomes" id="UP000019365"/>
    </source>
</evidence>
<evidence type="ECO:0000256" key="4">
    <source>
        <dbReference type="PIRSR" id="PIRSR006806-1"/>
    </source>
</evidence>
<feature type="binding site" evidence="4">
    <location>
        <position position="56"/>
    </location>
    <ligand>
        <name>substrate</name>
    </ligand>
</feature>
<evidence type="ECO:0000256" key="2">
    <source>
        <dbReference type="ARBA" id="ARBA00022741"/>
    </source>
</evidence>
<dbReference type="InterPro" id="IPR002698">
    <property type="entry name" value="FTHF_cligase"/>
</dbReference>
<dbReference type="EC" id="6.3.3.2" evidence="5"/>
<comment type="caution">
    <text evidence="6">The sequence shown here is derived from an EMBL/GenBank/DDBJ whole genome shotgun (WGS) entry which is preliminary data.</text>
</comment>
<evidence type="ECO:0000256" key="5">
    <source>
        <dbReference type="RuleBase" id="RU361279"/>
    </source>
</evidence>